<evidence type="ECO:0008006" key="3">
    <source>
        <dbReference type="Google" id="ProtNLM"/>
    </source>
</evidence>
<dbReference type="Pfam" id="PF08613">
    <property type="entry name" value="Cyclin"/>
    <property type="match status" value="1"/>
</dbReference>
<dbReference type="GeneID" id="19141470"/>
<evidence type="ECO:0000313" key="2">
    <source>
        <dbReference type="Proteomes" id="UP000016934"/>
    </source>
</evidence>
<reference evidence="2" key="2">
    <citation type="journal article" date="2013" name="PLoS Genet.">
        <title>Comparative genome structure, secondary metabolite, and effector coding capacity across Cochliobolus pathogens.</title>
        <authorList>
            <person name="Condon B.J."/>
            <person name="Leng Y."/>
            <person name="Wu D."/>
            <person name="Bushley K.E."/>
            <person name="Ohm R.A."/>
            <person name="Otillar R."/>
            <person name="Martin J."/>
            <person name="Schackwitz W."/>
            <person name="Grimwood J."/>
            <person name="MohdZainudin N."/>
            <person name="Xue C."/>
            <person name="Wang R."/>
            <person name="Manning V.A."/>
            <person name="Dhillon B."/>
            <person name="Tu Z.J."/>
            <person name="Steffenson B.J."/>
            <person name="Salamov A."/>
            <person name="Sun H."/>
            <person name="Lowry S."/>
            <person name="LaButti K."/>
            <person name="Han J."/>
            <person name="Copeland A."/>
            <person name="Lindquist E."/>
            <person name="Barry K."/>
            <person name="Schmutz J."/>
            <person name="Baker S.E."/>
            <person name="Ciuffetti L.M."/>
            <person name="Grigoriev I.V."/>
            <person name="Zhong S."/>
            <person name="Turgeon B.G."/>
        </authorList>
    </citation>
    <scope>NUCLEOTIDE SEQUENCE [LARGE SCALE GENOMIC DNA]</scope>
    <source>
        <strain evidence="2">ND90Pr / ATCC 201652</strain>
    </source>
</reference>
<dbReference type="GO" id="GO:0005634">
    <property type="term" value="C:nucleus"/>
    <property type="evidence" value="ECO:0007669"/>
    <property type="project" value="TreeGrafter"/>
</dbReference>
<dbReference type="eggNOG" id="KOG1674">
    <property type="taxonomic scope" value="Eukaryota"/>
</dbReference>
<gene>
    <name evidence="1" type="ORF">COCSADRAFT_92806</name>
</gene>
<dbReference type="AlphaFoldDB" id="M2R6Z6"/>
<name>M2R6Z6_COCSN</name>
<dbReference type="OrthoDB" id="10250320at2759"/>
<dbReference type="STRING" id="665912.M2R6Z6"/>
<keyword evidence="2" id="KW-1185">Reference proteome</keyword>
<dbReference type="GO" id="GO:0016538">
    <property type="term" value="F:cyclin-dependent protein serine/threonine kinase regulator activity"/>
    <property type="evidence" value="ECO:0007669"/>
    <property type="project" value="TreeGrafter"/>
</dbReference>
<dbReference type="Gene3D" id="1.10.472.10">
    <property type="entry name" value="Cyclin-like"/>
    <property type="match status" value="1"/>
</dbReference>
<dbReference type="EMBL" id="KB445645">
    <property type="protein sequence ID" value="EMD62764.1"/>
    <property type="molecule type" value="Genomic_DNA"/>
</dbReference>
<dbReference type="GO" id="GO:0019901">
    <property type="term" value="F:protein kinase binding"/>
    <property type="evidence" value="ECO:0007669"/>
    <property type="project" value="InterPro"/>
</dbReference>
<evidence type="ECO:0000313" key="1">
    <source>
        <dbReference type="EMBL" id="EMD62764.1"/>
    </source>
</evidence>
<dbReference type="InterPro" id="IPR013922">
    <property type="entry name" value="Cyclin_PHO80-like"/>
</dbReference>
<dbReference type="KEGG" id="bsc:COCSADRAFT_92806"/>
<sequence length="218" mass="24150">MSYGPNEPSQLPSLINYVTERTMVAIRSCTFAPGVEETCLPSIDDFILYVVTRSYTTPPELIMCVVYLSRFQERLPPTGVTMRPSTPHRIFLAALILAHKVYNDDSVNNTCWAECSGFPEYDFAGFSNVEVNLIEKQFLALLNWNVHISADLQSRVGLVTVVSASIGGKAPHRNCGIASPALCRATMKSRCIINYPPCNDPTHCNVLLSTNFSSHRTT</sequence>
<protein>
    <recommendedName>
        <fullName evidence="3">Cyclin N-terminal domain-containing protein</fullName>
    </recommendedName>
</protein>
<dbReference type="GO" id="GO:0000307">
    <property type="term" value="C:cyclin-dependent protein kinase holoenzyme complex"/>
    <property type="evidence" value="ECO:0007669"/>
    <property type="project" value="TreeGrafter"/>
</dbReference>
<accession>M2R6Z6</accession>
<reference evidence="1 2" key="1">
    <citation type="journal article" date="2012" name="PLoS Pathog.">
        <title>Diverse lifestyles and strategies of plant pathogenesis encoded in the genomes of eighteen Dothideomycetes fungi.</title>
        <authorList>
            <person name="Ohm R.A."/>
            <person name="Feau N."/>
            <person name="Henrissat B."/>
            <person name="Schoch C.L."/>
            <person name="Horwitz B.A."/>
            <person name="Barry K.W."/>
            <person name="Condon B.J."/>
            <person name="Copeland A.C."/>
            <person name="Dhillon B."/>
            <person name="Glaser F."/>
            <person name="Hesse C.N."/>
            <person name="Kosti I."/>
            <person name="LaButti K."/>
            <person name="Lindquist E.A."/>
            <person name="Lucas S."/>
            <person name="Salamov A.A."/>
            <person name="Bradshaw R.E."/>
            <person name="Ciuffetti L."/>
            <person name="Hamelin R.C."/>
            <person name="Kema G.H.J."/>
            <person name="Lawrence C."/>
            <person name="Scott J.A."/>
            <person name="Spatafora J.W."/>
            <person name="Turgeon B.G."/>
            <person name="de Wit P.J.G.M."/>
            <person name="Zhong S."/>
            <person name="Goodwin S.B."/>
            <person name="Grigoriev I.V."/>
        </authorList>
    </citation>
    <scope>NUCLEOTIDE SEQUENCE [LARGE SCALE GENOMIC DNA]</scope>
    <source>
        <strain evidence="2">ND90Pr / ATCC 201652</strain>
    </source>
</reference>
<dbReference type="PANTHER" id="PTHR15615">
    <property type="match status" value="1"/>
</dbReference>
<dbReference type="RefSeq" id="XP_007701117.1">
    <property type="nucleotide sequence ID" value="XM_007702927.1"/>
</dbReference>
<dbReference type="HOGENOM" id="CLU_1289524_0_0_1"/>
<dbReference type="PANTHER" id="PTHR15615:SF10">
    <property type="entry name" value="PHO85 CYCLIN-2-RELATED"/>
    <property type="match status" value="1"/>
</dbReference>
<dbReference type="CDD" id="cd20557">
    <property type="entry name" value="CYCLIN_ScPCL1-like"/>
    <property type="match status" value="1"/>
</dbReference>
<dbReference type="OMA" id="NWNVHIS"/>
<dbReference type="InterPro" id="IPR036915">
    <property type="entry name" value="Cyclin-like_sf"/>
</dbReference>
<dbReference type="Proteomes" id="UP000016934">
    <property type="component" value="Unassembled WGS sequence"/>
</dbReference>
<organism evidence="1 2">
    <name type="scientific">Cochliobolus sativus (strain ND90Pr / ATCC 201652)</name>
    <name type="common">Common root rot and spot blotch fungus</name>
    <name type="synonym">Bipolaris sorokiniana</name>
    <dbReference type="NCBI Taxonomy" id="665912"/>
    <lineage>
        <taxon>Eukaryota</taxon>
        <taxon>Fungi</taxon>
        <taxon>Dikarya</taxon>
        <taxon>Ascomycota</taxon>
        <taxon>Pezizomycotina</taxon>
        <taxon>Dothideomycetes</taxon>
        <taxon>Pleosporomycetidae</taxon>
        <taxon>Pleosporales</taxon>
        <taxon>Pleosporineae</taxon>
        <taxon>Pleosporaceae</taxon>
        <taxon>Bipolaris</taxon>
    </lineage>
</organism>
<proteinExistence type="predicted"/>
<dbReference type="SUPFAM" id="SSF47954">
    <property type="entry name" value="Cyclin-like"/>
    <property type="match status" value="1"/>
</dbReference>